<evidence type="ECO:0000256" key="1">
    <source>
        <dbReference type="SAM" id="MobiDB-lite"/>
    </source>
</evidence>
<proteinExistence type="predicted"/>
<sequence length="91" mass="9431">MCRRRAAQGRTESRTAPTPRNRLAAGRASALPGVLEVFVLYPAAGRARLGGGLLLGAAGSGHKLGQLHARAGTAGHVRRRLLFGAGCGFQE</sequence>
<accession>A0A8T1VRA8</accession>
<feature type="region of interest" description="Disordered" evidence="1">
    <location>
        <begin position="1"/>
        <end position="24"/>
    </location>
</feature>
<evidence type="ECO:0000313" key="2">
    <source>
        <dbReference type="EMBL" id="KAG7381954.1"/>
    </source>
</evidence>
<gene>
    <name evidence="2" type="ORF">PHYPSEUDO_005425</name>
</gene>
<comment type="caution">
    <text evidence="2">The sequence shown here is derived from an EMBL/GenBank/DDBJ whole genome shotgun (WGS) entry which is preliminary data.</text>
</comment>
<dbReference type="Proteomes" id="UP000694044">
    <property type="component" value="Unassembled WGS sequence"/>
</dbReference>
<evidence type="ECO:0000313" key="3">
    <source>
        <dbReference type="Proteomes" id="UP000694044"/>
    </source>
</evidence>
<reference evidence="2" key="1">
    <citation type="submission" date="2021-02" db="EMBL/GenBank/DDBJ databases">
        <authorList>
            <person name="Palmer J.M."/>
        </authorList>
    </citation>
    <scope>NUCLEOTIDE SEQUENCE</scope>
    <source>
        <strain evidence="2">SCRP734</strain>
    </source>
</reference>
<keyword evidence="3" id="KW-1185">Reference proteome</keyword>
<dbReference type="AlphaFoldDB" id="A0A8T1VRA8"/>
<protein>
    <submittedName>
        <fullName evidence="2">Uncharacterized protein</fullName>
    </submittedName>
</protein>
<name>A0A8T1VRA8_9STRA</name>
<dbReference type="EMBL" id="JAGDFM010000225">
    <property type="protein sequence ID" value="KAG7381954.1"/>
    <property type="molecule type" value="Genomic_DNA"/>
</dbReference>
<organism evidence="2 3">
    <name type="scientific">Phytophthora pseudosyringae</name>
    <dbReference type="NCBI Taxonomy" id="221518"/>
    <lineage>
        <taxon>Eukaryota</taxon>
        <taxon>Sar</taxon>
        <taxon>Stramenopiles</taxon>
        <taxon>Oomycota</taxon>
        <taxon>Peronosporomycetes</taxon>
        <taxon>Peronosporales</taxon>
        <taxon>Peronosporaceae</taxon>
        <taxon>Phytophthora</taxon>
    </lineage>
</organism>